<proteinExistence type="predicted"/>
<sequence>MRTSGPFIDARAPPSRPGDRHASICLICSAPAQQAAATSASCPASIARAHRLCTHKLRPGLLPAQITIAQQICLGHLSRPPQLYAHPHLLKRFTLACHLSTAPRPDLAAHTPRPRPATCTSALPPSGDIRMRTPRSGHRLHCTSSPSSHGLIALVSARALRQMQHTHLHPPDGDPAAQAPCIAWAPRPALLHPPQLLSSAADHLCTCLLCWPPKPNTPQPPWPSSSFSTNQPPWPLPASS</sequence>
<feature type="region of interest" description="Disordered" evidence="1">
    <location>
        <begin position="106"/>
        <end position="129"/>
    </location>
</feature>
<protein>
    <submittedName>
        <fullName evidence="2">Uncharacterized protein</fullName>
    </submittedName>
</protein>
<feature type="region of interest" description="Disordered" evidence="1">
    <location>
        <begin position="218"/>
        <end position="240"/>
    </location>
</feature>
<comment type="caution">
    <text evidence="2">The sequence shown here is derived from an EMBL/GenBank/DDBJ whole genome shotgun (WGS) entry which is preliminary data.</text>
</comment>
<evidence type="ECO:0000313" key="2">
    <source>
        <dbReference type="EMBL" id="MQM16871.1"/>
    </source>
</evidence>
<evidence type="ECO:0000313" key="3">
    <source>
        <dbReference type="Proteomes" id="UP000652761"/>
    </source>
</evidence>
<organism evidence="2 3">
    <name type="scientific">Colocasia esculenta</name>
    <name type="common">Wild taro</name>
    <name type="synonym">Arum esculentum</name>
    <dbReference type="NCBI Taxonomy" id="4460"/>
    <lineage>
        <taxon>Eukaryota</taxon>
        <taxon>Viridiplantae</taxon>
        <taxon>Streptophyta</taxon>
        <taxon>Embryophyta</taxon>
        <taxon>Tracheophyta</taxon>
        <taxon>Spermatophyta</taxon>
        <taxon>Magnoliopsida</taxon>
        <taxon>Liliopsida</taxon>
        <taxon>Araceae</taxon>
        <taxon>Aroideae</taxon>
        <taxon>Colocasieae</taxon>
        <taxon>Colocasia</taxon>
    </lineage>
</organism>
<keyword evidence="3" id="KW-1185">Reference proteome</keyword>
<dbReference type="EMBL" id="NMUH01007219">
    <property type="protein sequence ID" value="MQM16871.1"/>
    <property type="molecule type" value="Genomic_DNA"/>
</dbReference>
<gene>
    <name evidence="2" type="ORF">Taro_049832</name>
</gene>
<name>A0A843XC54_COLES</name>
<dbReference type="AlphaFoldDB" id="A0A843XC54"/>
<reference evidence="2" key="1">
    <citation type="submission" date="2017-07" db="EMBL/GenBank/DDBJ databases">
        <title>Taro Niue Genome Assembly and Annotation.</title>
        <authorList>
            <person name="Atibalentja N."/>
            <person name="Keating K."/>
            <person name="Fields C.J."/>
        </authorList>
    </citation>
    <scope>NUCLEOTIDE SEQUENCE</scope>
    <source>
        <strain evidence="2">Niue_2</strain>
        <tissue evidence="2">Leaf</tissue>
    </source>
</reference>
<evidence type="ECO:0000256" key="1">
    <source>
        <dbReference type="SAM" id="MobiDB-lite"/>
    </source>
</evidence>
<dbReference type="Proteomes" id="UP000652761">
    <property type="component" value="Unassembled WGS sequence"/>
</dbReference>
<accession>A0A843XC54</accession>